<accession>A0ABV2I2K1</accession>
<name>A0ABV2I2K1_9HYPH</name>
<dbReference type="Proteomes" id="UP001549036">
    <property type="component" value="Unassembled WGS sequence"/>
</dbReference>
<protein>
    <submittedName>
        <fullName evidence="1">Uncharacterized protein</fullName>
    </submittedName>
</protein>
<organism evidence="1 2">
    <name type="scientific">Mesorhizobium shonense</name>
    <dbReference type="NCBI Taxonomy" id="1209948"/>
    <lineage>
        <taxon>Bacteria</taxon>
        <taxon>Pseudomonadati</taxon>
        <taxon>Pseudomonadota</taxon>
        <taxon>Alphaproteobacteria</taxon>
        <taxon>Hyphomicrobiales</taxon>
        <taxon>Phyllobacteriaceae</taxon>
        <taxon>Mesorhizobium</taxon>
    </lineage>
</organism>
<dbReference type="RefSeq" id="WP_292372820.1">
    <property type="nucleotide sequence ID" value="NZ_JBEPLM010000020.1"/>
</dbReference>
<evidence type="ECO:0000313" key="2">
    <source>
        <dbReference type="Proteomes" id="UP001549036"/>
    </source>
</evidence>
<sequence>MFPDSANDESIHSGDPVAVEKVKVKARIEALAPAIAFAALALSIDNAARVALDINAAE</sequence>
<reference evidence="1 2" key="1">
    <citation type="submission" date="2024-06" db="EMBL/GenBank/DDBJ databases">
        <title>Genomic Encyclopedia of Type Strains, Phase IV (KMG-IV): sequencing the most valuable type-strain genomes for metagenomic binning, comparative biology and taxonomic classification.</title>
        <authorList>
            <person name="Goeker M."/>
        </authorList>
    </citation>
    <scope>NUCLEOTIDE SEQUENCE [LARGE SCALE GENOMIC DNA]</scope>
    <source>
        <strain evidence="1 2">DSM 29846</strain>
    </source>
</reference>
<gene>
    <name evidence="1" type="ORF">ABID26_006574</name>
</gene>
<comment type="caution">
    <text evidence="1">The sequence shown here is derived from an EMBL/GenBank/DDBJ whole genome shotgun (WGS) entry which is preliminary data.</text>
</comment>
<keyword evidence="2" id="KW-1185">Reference proteome</keyword>
<dbReference type="EMBL" id="JBEPLM010000020">
    <property type="protein sequence ID" value="MET3597150.1"/>
    <property type="molecule type" value="Genomic_DNA"/>
</dbReference>
<evidence type="ECO:0000313" key="1">
    <source>
        <dbReference type="EMBL" id="MET3597150.1"/>
    </source>
</evidence>
<proteinExistence type="predicted"/>